<dbReference type="Pfam" id="PF20391">
    <property type="entry name" value="DUF6686"/>
    <property type="match status" value="1"/>
</dbReference>
<evidence type="ECO:0000313" key="1">
    <source>
        <dbReference type="EMBL" id="MFC4691309.1"/>
    </source>
</evidence>
<keyword evidence="2" id="KW-1185">Reference proteome</keyword>
<dbReference type="Proteomes" id="UP001595878">
    <property type="component" value="Unassembled WGS sequence"/>
</dbReference>
<protein>
    <submittedName>
        <fullName evidence="1">DUF6686 family protein</fullName>
    </submittedName>
</protein>
<accession>A0ABV9LBM8</accession>
<proteinExistence type="predicted"/>
<gene>
    <name evidence="1" type="ORF">ACFO5T_12795</name>
</gene>
<organism evidence="1 2">
    <name type="scientific">Dokdonia genika</name>
    <dbReference type="NCBI Taxonomy" id="308113"/>
    <lineage>
        <taxon>Bacteria</taxon>
        <taxon>Pseudomonadati</taxon>
        <taxon>Bacteroidota</taxon>
        <taxon>Flavobacteriia</taxon>
        <taxon>Flavobacteriales</taxon>
        <taxon>Flavobacteriaceae</taxon>
        <taxon>Dokdonia</taxon>
    </lineage>
</organism>
<comment type="caution">
    <text evidence="1">The sequence shown here is derived from an EMBL/GenBank/DDBJ whole genome shotgun (WGS) entry which is preliminary data.</text>
</comment>
<evidence type="ECO:0000313" key="2">
    <source>
        <dbReference type="Proteomes" id="UP001595878"/>
    </source>
</evidence>
<name>A0ABV9LBM8_9FLAO</name>
<reference evidence="2" key="1">
    <citation type="journal article" date="2019" name="Int. J. Syst. Evol. Microbiol.">
        <title>The Global Catalogue of Microorganisms (GCM) 10K type strain sequencing project: providing services to taxonomists for standard genome sequencing and annotation.</title>
        <authorList>
            <consortium name="The Broad Institute Genomics Platform"/>
            <consortium name="The Broad Institute Genome Sequencing Center for Infectious Disease"/>
            <person name="Wu L."/>
            <person name="Ma J."/>
        </authorList>
    </citation>
    <scope>NUCLEOTIDE SEQUENCE [LARGE SCALE GENOMIC DNA]</scope>
    <source>
        <strain evidence="2">CGMCC 4.7427</strain>
    </source>
</reference>
<dbReference type="InterPro" id="IPR046508">
    <property type="entry name" value="DUF6686"/>
</dbReference>
<dbReference type="RefSeq" id="WP_375253202.1">
    <property type="nucleotide sequence ID" value="NZ_JBHSHB010000024.1"/>
</dbReference>
<sequence length="116" mass="13839">MCTNLKTLSKNIEGELSYCKGCKVYHLYFNNIYLQFTPREFKAFTKFVFEIDIDYWEASCQRTLLKRKIPIQSMQQNLAMVFNQSELNALKDLLKVRTKTNRLLKPHEIDYISFLN</sequence>
<dbReference type="EMBL" id="JBHSHB010000024">
    <property type="protein sequence ID" value="MFC4691309.1"/>
    <property type="molecule type" value="Genomic_DNA"/>
</dbReference>